<evidence type="ECO:0000259" key="2">
    <source>
        <dbReference type="SMART" id="SM01117"/>
    </source>
</evidence>
<reference evidence="3 4" key="1">
    <citation type="journal article" name="Sci. Rep.">
        <title>Genome-scale phylogenetic analyses confirm Olpidium as the closest living zoosporic fungus to the non-flagellated, terrestrial fungi.</title>
        <authorList>
            <person name="Chang Y."/>
            <person name="Rochon D."/>
            <person name="Sekimoto S."/>
            <person name="Wang Y."/>
            <person name="Chovatia M."/>
            <person name="Sandor L."/>
            <person name="Salamov A."/>
            <person name="Grigoriev I.V."/>
            <person name="Stajich J.E."/>
            <person name="Spatafora J.W."/>
        </authorList>
    </citation>
    <scope>NUCLEOTIDE SEQUENCE [LARGE SCALE GENOMIC DNA]</scope>
    <source>
        <strain evidence="3">S191</strain>
    </source>
</reference>
<proteinExistence type="inferred from homology"/>
<dbReference type="Gene3D" id="3.10.120.10">
    <property type="entry name" value="Cytochrome b5-like heme/steroid binding domain"/>
    <property type="match status" value="2"/>
</dbReference>
<dbReference type="AlphaFoldDB" id="A0A8H7ZQ66"/>
<dbReference type="InterPro" id="IPR036400">
    <property type="entry name" value="Cyt_B5-like_heme/steroid_sf"/>
</dbReference>
<dbReference type="Proteomes" id="UP000673691">
    <property type="component" value="Unassembled WGS sequence"/>
</dbReference>
<dbReference type="GO" id="GO:0016020">
    <property type="term" value="C:membrane"/>
    <property type="evidence" value="ECO:0007669"/>
    <property type="project" value="TreeGrafter"/>
</dbReference>
<dbReference type="OrthoDB" id="547796at2759"/>
<gene>
    <name evidence="3" type="ORF">BJ554DRAFT_3000</name>
</gene>
<dbReference type="PANTHER" id="PTHR10281">
    <property type="entry name" value="MEMBRANE-ASSOCIATED PROGESTERONE RECEPTOR COMPONENT-RELATED"/>
    <property type="match status" value="1"/>
</dbReference>
<keyword evidence="4" id="KW-1185">Reference proteome</keyword>
<feature type="domain" description="Cytochrome b5 heme-binding" evidence="2">
    <location>
        <begin position="67"/>
        <end position="222"/>
    </location>
</feature>
<dbReference type="InterPro" id="IPR001199">
    <property type="entry name" value="Cyt_B5-like_heme/steroid-bd"/>
</dbReference>
<evidence type="ECO:0000256" key="1">
    <source>
        <dbReference type="ARBA" id="ARBA00038357"/>
    </source>
</evidence>
<dbReference type="Pfam" id="PF00173">
    <property type="entry name" value="Cyt-b5"/>
    <property type="match status" value="1"/>
</dbReference>
<evidence type="ECO:0000313" key="4">
    <source>
        <dbReference type="Proteomes" id="UP000673691"/>
    </source>
</evidence>
<organism evidence="3 4">
    <name type="scientific">Olpidium bornovanus</name>
    <dbReference type="NCBI Taxonomy" id="278681"/>
    <lineage>
        <taxon>Eukaryota</taxon>
        <taxon>Fungi</taxon>
        <taxon>Fungi incertae sedis</taxon>
        <taxon>Olpidiomycota</taxon>
        <taxon>Olpidiomycotina</taxon>
        <taxon>Olpidiomycetes</taxon>
        <taxon>Olpidiales</taxon>
        <taxon>Olpidiaceae</taxon>
        <taxon>Olpidium</taxon>
    </lineage>
</organism>
<accession>A0A8H7ZQ66</accession>
<name>A0A8H7ZQ66_9FUNG</name>
<sequence>MLDALAAFAAQVTESPVNWCVRARASACAALAALVLYLFQAFWKIRRQAGPAEEEVKHPKTVVYRRFTPRELAEHDGRDTTEIYLAVKRKVFDVSPGRSFYGPGRELLFVAVFLFIRFRFSFRLSGREGLVVIVARRRPAEASHLTRQARFSARPATDGPYGNFAGRDASRGLAYNSFDASVLTALDGPIDELRDLTEEQKQSLDEWFSHFAKKCVRRGRSVGQRGKGGEIVGGGGRVSLHGSAAVTPVTY</sequence>
<dbReference type="SUPFAM" id="SSF55856">
    <property type="entry name" value="Cytochrome b5-like heme/steroid binding domain"/>
    <property type="match status" value="2"/>
</dbReference>
<dbReference type="SMART" id="SM01117">
    <property type="entry name" value="Cyt-b5"/>
    <property type="match status" value="1"/>
</dbReference>
<comment type="caution">
    <text evidence="3">The sequence shown here is derived from an EMBL/GenBank/DDBJ whole genome shotgun (WGS) entry which is preliminary data.</text>
</comment>
<comment type="similarity">
    <text evidence="1">Belongs to the cytochrome b5 family. MAPR subfamily.</text>
</comment>
<dbReference type="GO" id="GO:0012505">
    <property type="term" value="C:endomembrane system"/>
    <property type="evidence" value="ECO:0007669"/>
    <property type="project" value="TreeGrafter"/>
</dbReference>
<evidence type="ECO:0000313" key="3">
    <source>
        <dbReference type="EMBL" id="KAG5457082.1"/>
    </source>
</evidence>
<dbReference type="PANTHER" id="PTHR10281:SF76">
    <property type="entry name" value="CALCUTTA CUP-RELATED"/>
    <property type="match status" value="1"/>
</dbReference>
<protein>
    <recommendedName>
        <fullName evidence="2">Cytochrome b5 heme-binding domain-containing protein</fullName>
    </recommendedName>
</protein>
<dbReference type="InterPro" id="IPR050577">
    <property type="entry name" value="MAPR/NEUFC/NENF-like"/>
</dbReference>
<dbReference type="EMBL" id="JAEFCI010010666">
    <property type="protein sequence ID" value="KAG5457082.1"/>
    <property type="molecule type" value="Genomic_DNA"/>
</dbReference>